<keyword evidence="10" id="KW-1185">Reference proteome</keyword>
<dbReference type="RefSeq" id="WP_192376287.1">
    <property type="nucleotide sequence ID" value="NZ_CAJHIV010000001.1"/>
</dbReference>
<sequence>MFKPFYKPSLLAAATLAILSAQSHANAQSHREHSHQMHHSPILIGHRGAAGYRPEHTIEGYTLAIEMGADFIEPDLVLTKDGHIIARHEPMIGGTTDVASHPEFADRKTKRMVDGVEYNDWFATDFTLAEIKTLHAIQARPDRDPQYNGLFEIPTLDEVIALAKHKSKASGRAVGIYPEIKHSTYHATVKGANDKPLFGLNVFENKLLKKLHKEYGNSACAPVFIQSFEVSNLQYLSHKTDIKLVQLIDADDVNADGSISLVAPYKQPYDLVVKGDQRTFADLLSNEGLDFVKSYADAVGPWKPYLVKTVADGVDRNGDGAITINDRRVDGSTGVIELAHDKGLLVHTWTFRNDASGYGFADPKQEMTYYFDLGVDGLFTDFADTGVAARDASINADSVNALGRCESRAEDKHEGRDR</sequence>
<feature type="signal peptide" evidence="7">
    <location>
        <begin position="1"/>
        <end position="25"/>
    </location>
</feature>
<feature type="chain" id="PRO_5046307879" description="glycerophosphodiester phosphodiesterase" evidence="7">
    <location>
        <begin position="26"/>
        <end position="418"/>
    </location>
</feature>
<feature type="domain" description="GP-PDE" evidence="8">
    <location>
        <begin position="41"/>
        <end position="390"/>
    </location>
</feature>
<reference evidence="9 10" key="1">
    <citation type="submission" date="2020-09" db="EMBL/GenBank/DDBJ databases">
        <title>Methylomonas albis sp. nov. and Methylomonas fluvii sp. nov.: Two cold-adapted methanotrophs from the River Elbe and an amended description of Methylovulum psychrotolerans strain Eb1.</title>
        <authorList>
            <person name="Bussmann I.K."/>
            <person name="Klings K.-W."/>
            <person name="Warnstedt J."/>
            <person name="Hoppert M."/>
            <person name="Saborowski A."/>
            <person name="Horn F."/>
            <person name="Liebner S."/>
        </authorList>
    </citation>
    <scope>NUCLEOTIDE SEQUENCE [LARGE SCALE GENOMIC DNA]</scope>
    <source>
        <strain evidence="9 10">EbA</strain>
    </source>
</reference>
<dbReference type="InterPro" id="IPR017946">
    <property type="entry name" value="PLC-like_Pdiesterase_TIM-brl"/>
</dbReference>
<keyword evidence="4" id="KW-0319">Glycerol metabolism</keyword>
<evidence type="ECO:0000256" key="7">
    <source>
        <dbReference type="SAM" id="SignalP"/>
    </source>
</evidence>
<gene>
    <name evidence="9" type="ORF">IE877_19600</name>
</gene>
<evidence type="ECO:0000256" key="1">
    <source>
        <dbReference type="ARBA" id="ARBA00007277"/>
    </source>
</evidence>
<dbReference type="Proteomes" id="UP000652176">
    <property type="component" value="Unassembled WGS sequence"/>
</dbReference>
<accession>A0ABR9D4L4</accession>
<keyword evidence="3 7" id="KW-0732">Signal</keyword>
<evidence type="ECO:0000313" key="9">
    <source>
        <dbReference type="EMBL" id="MBD9358048.1"/>
    </source>
</evidence>
<evidence type="ECO:0000256" key="5">
    <source>
        <dbReference type="ARBA" id="ARBA00022801"/>
    </source>
</evidence>
<evidence type="ECO:0000256" key="4">
    <source>
        <dbReference type="ARBA" id="ARBA00022798"/>
    </source>
</evidence>
<dbReference type="EC" id="3.1.4.46" evidence="2"/>
<evidence type="ECO:0000313" key="10">
    <source>
        <dbReference type="Proteomes" id="UP000652176"/>
    </source>
</evidence>
<name>A0ABR9D4L4_9GAMM</name>
<dbReference type="Gene3D" id="3.20.20.190">
    <property type="entry name" value="Phosphatidylinositol (PI) phosphodiesterase"/>
    <property type="match status" value="1"/>
</dbReference>
<protein>
    <recommendedName>
        <fullName evidence="2">glycerophosphodiester phosphodiesterase</fullName>
        <ecNumber evidence="2">3.1.4.46</ecNumber>
    </recommendedName>
</protein>
<dbReference type="PANTHER" id="PTHR43620">
    <property type="entry name" value="GLYCEROPHOSPHORYL DIESTER PHOSPHODIESTERASE"/>
    <property type="match status" value="1"/>
</dbReference>
<comment type="catalytic activity">
    <reaction evidence="6">
        <text>a sn-glycero-3-phosphodiester + H2O = an alcohol + sn-glycerol 3-phosphate + H(+)</text>
        <dbReference type="Rhea" id="RHEA:12969"/>
        <dbReference type="ChEBI" id="CHEBI:15377"/>
        <dbReference type="ChEBI" id="CHEBI:15378"/>
        <dbReference type="ChEBI" id="CHEBI:30879"/>
        <dbReference type="ChEBI" id="CHEBI:57597"/>
        <dbReference type="ChEBI" id="CHEBI:83408"/>
        <dbReference type="EC" id="3.1.4.46"/>
    </reaction>
</comment>
<comment type="similarity">
    <text evidence="1">Belongs to the glycerophosphoryl diester phosphodiesterase family.</text>
</comment>
<dbReference type="PANTHER" id="PTHR43620:SF7">
    <property type="entry name" value="GLYCEROPHOSPHODIESTER PHOSPHODIESTERASE GDPD5-RELATED"/>
    <property type="match status" value="1"/>
</dbReference>
<organism evidence="9 10">
    <name type="scientific">Methylomonas albis</name>
    <dbReference type="NCBI Taxonomy" id="1854563"/>
    <lineage>
        <taxon>Bacteria</taxon>
        <taxon>Pseudomonadati</taxon>
        <taxon>Pseudomonadota</taxon>
        <taxon>Gammaproteobacteria</taxon>
        <taxon>Methylococcales</taxon>
        <taxon>Methylococcaceae</taxon>
        <taxon>Methylomonas</taxon>
    </lineage>
</organism>
<dbReference type="SUPFAM" id="SSF51695">
    <property type="entry name" value="PLC-like phosphodiesterases"/>
    <property type="match status" value="1"/>
</dbReference>
<evidence type="ECO:0000256" key="6">
    <source>
        <dbReference type="ARBA" id="ARBA00047512"/>
    </source>
</evidence>
<keyword evidence="5" id="KW-0378">Hydrolase</keyword>
<dbReference type="Pfam" id="PF03009">
    <property type="entry name" value="GDPD"/>
    <property type="match status" value="1"/>
</dbReference>
<dbReference type="CDD" id="cd08602">
    <property type="entry name" value="GDPD_ScGlpQ1_like"/>
    <property type="match status" value="1"/>
</dbReference>
<evidence type="ECO:0000256" key="2">
    <source>
        <dbReference type="ARBA" id="ARBA00012247"/>
    </source>
</evidence>
<evidence type="ECO:0000256" key="3">
    <source>
        <dbReference type="ARBA" id="ARBA00022729"/>
    </source>
</evidence>
<dbReference type="InterPro" id="IPR030395">
    <property type="entry name" value="GP_PDE_dom"/>
</dbReference>
<proteinExistence type="inferred from homology"/>
<comment type="caution">
    <text evidence="9">The sequence shown here is derived from an EMBL/GenBank/DDBJ whole genome shotgun (WGS) entry which is preliminary data.</text>
</comment>
<dbReference type="PROSITE" id="PS51704">
    <property type="entry name" value="GP_PDE"/>
    <property type="match status" value="1"/>
</dbReference>
<evidence type="ECO:0000259" key="8">
    <source>
        <dbReference type="PROSITE" id="PS51704"/>
    </source>
</evidence>
<dbReference type="EMBL" id="JACXSS010000001">
    <property type="protein sequence ID" value="MBD9358048.1"/>
    <property type="molecule type" value="Genomic_DNA"/>
</dbReference>